<keyword evidence="5 6" id="KW-0472">Membrane</keyword>
<keyword evidence="4 6" id="KW-1133">Transmembrane helix</keyword>
<feature type="domain" description="PhoU" evidence="7">
    <location>
        <begin position="360"/>
        <end position="444"/>
    </location>
</feature>
<dbReference type="GO" id="GO:0005436">
    <property type="term" value="F:sodium:phosphate symporter activity"/>
    <property type="evidence" value="ECO:0007669"/>
    <property type="project" value="InterPro"/>
</dbReference>
<dbReference type="GO" id="GO:0005886">
    <property type="term" value="C:plasma membrane"/>
    <property type="evidence" value="ECO:0007669"/>
    <property type="project" value="UniProtKB-SubCell"/>
</dbReference>
<name>A0A9D1DIE6_9FIRM</name>
<protein>
    <submittedName>
        <fullName evidence="8">Na/Pi cotransporter family protein</fullName>
    </submittedName>
</protein>
<dbReference type="InterPro" id="IPR038078">
    <property type="entry name" value="PhoU-like_sf"/>
</dbReference>
<dbReference type="AlphaFoldDB" id="A0A9D1DIE6"/>
<comment type="subcellular location">
    <subcellularLocation>
        <location evidence="1">Cell membrane</location>
        <topology evidence="1">Multi-pass membrane protein</topology>
    </subcellularLocation>
</comment>
<comment type="caution">
    <text evidence="8">The sequence shown here is derived from an EMBL/GenBank/DDBJ whole genome shotgun (WGS) entry which is preliminary data.</text>
</comment>
<dbReference type="GO" id="GO:0044341">
    <property type="term" value="P:sodium-dependent phosphate transport"/>
    <property type="evidence" value="ECO:0007669"/>
    <property type="project" value="InterPro"/>
</dbReference>
<evidence type="ECO:0000256" key="5">
    <source>
        <dbReference type="ARBA" id="ARBA00023136"/>
    </source>
</evidence>
<accession>A0A9D1DIE6</accession>
<dbReference type="Gene3D" id="1.20.58.220">
    <property type="entry name" value="Phosphate transport system protein phou homolog 2, domain 2"/>
    <property type="match status" value="1"/>
</dbReference>
<evidence type="ECO:0000256" key="6">
    <source>
        <dbReference type="SAM" id="Phobius"/>
    </source>
</evidence>
<feature type="transmembrane region" description="Helical" evidence="6">
    <location>
        <begin position="187"/>
        <end position="212"/>
    </location>
</feature>
<dbReference type="InterPro" id="IPR003841">
    <property type="entry name" value="Na/Pi_transpt"/>
</dbReference>
<keyword evidence="3 6" id="KW-0812">Transmembrane</keyword>
<dbReference type="NCBIfam" id="NF037997">
    <property type="entry name" value="Na_Pi_symport"/>
    <property type="match status" value="1"/>
</dbReference>
<feature type="transmembrane region" description="Helical" evidence="6">
    <location>
        <begin position="119"/>
        <end position="136"/>
    </location>
</feature>
<dbReference type="InterPro" id="IPR026022">
    <property type="entry name" value="PhoU_dom"/>
</dbReference>
<sequence length="586" mass="63598">MDFYNVLNLLCGLAFFLFGMQVMSHNLERLSGGRLEGTLKKMTANPLISLGLGAVITIAMQSSSASTVMLVGLVNSGIMHFSQTLNVIFGANIGTTLTAWLLSLTGIESDNIFLAMLKPANFSPLLALVGVFMIMLCKRERNKSIGNILVGFAVLMIGMNFMSDAVAPLADMPEFAALMVKFRNPALGVIVGALFTALIQSSAASVGILQALAGTGSITYGMAIPIIMGQNIGTCITAVLSCIGANTGAKRVAIMHTLINLLGTVIILPVYLILNAIFHLPIHNMPIDAFGIALCHTMFNVIATAILMPNGKLIIKLTEWLTREKGAAAPADATSGIGALDERLLRSPSVAVRESFNYTTQMCATAHATLQKAFGLLEKYSEDAAKDVAEQEDIIDLYEDRLGTFLVRLSSRELSSTDSHSVSLMLHSIGDFERLGDHAVNIQKVAEEMWEKKLTFSDEAHTEIRVLLSAIEEILQLTETAFTKNDLAVASRVEPLEQVVDKLIAKIKDHHIERLQRGECTIEMGFILSDLLNNCERVSDHCSNIAVALIEVDHNSFDTHKYLNDVKYGSADFADAYSSFAEKYAL</sequence>
<dbReference type="Proteomes" id="UP000824239">
    <property type="component" value="Unassembled WGS sequence"/>
</dbReference>
<evidence type="ECO:0000259" key="7">
    <source>
        <dbReference type="Pfam" id="PF01895"/>
    </source>
</evidence>
<feature type="transmembrane region" description="Helical" evidence="6">
    <location>
        <begin position="258"/>
        <end position="278"/>
    </location>
</feature>
<feature type="transmembrane region" description="Helical" evidence="6">
    <location>
        <begin position="48"/>
        <end position="73"/>
    </location>
</feature>
<feature type="domain" description="PhoU" evidence="7">
    <location>
        <begin position="468"/>
        <end position="546"/>
    </location>
</feature>
<dbReference type="PANTHER" id="PTHR10010">
    <property type="entry name" value="SOLUTE CARRIER FAMILY 34 SODIUM PHOSPHATE , MEMBER 2-RELATED"/>
    <property type="match status" value="1"/>
</dbReference>
<evidence type="ECO:0000313" key="9">
    <source>
        <dbReference type="Proteomes" id="UP000824239"/>
    </source>
</evidence>
<evidence type="ECO:0000256" key="2">
    <source>
        <dbReference type="ARBA" id="ARBA00022475"/>
    </source>
</evidence>
<dbReference type="PANTHER" id="PTHR10010:SF46">
    <property type="entry name" value="SODIUM-DEPENDENT PHOSPHATE TRANSPORT PROTEIN 2B"/>
    <property type="match status" value="1"/>
</dbReference>
<dbReference type="Pfam" id="PF01895">
    <property type="entry name" value="PhoU"/>
    <property type="match status" value="2"/>
</dbReference>
<dbReference type="SUPFAM" id="SSF109755">
    <property type="entry name" value="PhoU-like"/>
    <property type="match status" value="1"/>
</dbReference>
<evidence type="ECO:0000256" key="4">
    <source>
        <dbReference type="ARBA" id="ARBA00022989"/>
    </source>
</evidence>
<keyword evidence="2" id="KW-1003">Cell membrane</keyword>
<feature type="transmembrane region" description="Helical" evidence="6">
    <location>
        <begin position="85"/>
        <end position="107"/>
    </location>
</feature>
<organism evidence="8 9">
    <name type="scientific">Candidatus Avoscillospira avicola</name>
    <dbReference type="NCBI Taxonomy" id="2840706"/>
    <lineage>
        <taxon>Bacteria</taxon>
        <taxon>Bacillati</taxon>
        <taxon>Bacillota</taxon>
        <taxon>Clostridia</taxon>
        <taxon>Eubacteriales</taxon>
        <taxon>Oscillospiraceae</taxon>
        <taxon>Oscillospiraceae incertae sedis</taxon>
        <taxon>Candidatus Avoscillospira</taxon>
    </lineage>
</organism>
<feature type="transmembrane region" description="Helical" evidence="6">
    <location>
        <begin position="148"/>
        <end position="167"/>
    </location>
</feature>
<evidence type="ECO:0000256" key="3">
    <source>
        <dbReference type="ARBA" id="ARBA00022692"/>
    </source>
</evidence>
<proteinExistence type="predicted"/>
<evidence type="ECO:0000256" key="1">
    <source>
        <dbReference type="ARBA" id="ARBA00004651"/>
    </source>
</evidence>
<dbReference type="Pfam" id="PF02690">
    <property type="entry name" value="Na_Pi_cotrans"/>
    <property type="match status" value="1"/>
</dbReference>
<dbReference type="EMBL" id="DVHE01000058">
    <property type="protein sequence ID" value="HIR51192.1"/>
    <property type="molecule type" value="Genomic_DNA"/>
</dbReference>
<reference evidence="8" key="1">
    <citation type="submission" date="2020-10" db="EMBL/GenBank/DDBJ databases">
        <authorList>
            <person name="Gilroy R."/>
        </authorList>
    </citation>
    <scope>NUCLEOTIDE SEQUENCE</scope>
    <source>
        <strain evidence="8">ChiBcec15-4380</strain>
    </source>
</reference>
<evidence type="ECO:0000313" key="8">
    <source>
        <dbReference type="EMBL" id="HIR51192.1"/>
    </source>
</evidence>
<gene>
    <name evidence="8" type="ORF">IAA53_07890</name>
</gene>
<reference evidence="8" key="2">
    <citation type="journal article" date="2021" name="PeerJ">
        <title>Extensive microbial diversity within the chicken gut microbiome revealed by metagenomics and culture.</title>
        <authorList>
            <person name="Gilroy R."/>
            <person name="Ravi A."/>
            <person name="Getino M."/>
            <person name="Pursley I."/>
            <person name="Horton D.L."/>
            <person name="Alikhan N.F."/>
            <person name="Baker D."/>
            <person name="Gharbi K."/>
            <person name="Hall N."/>
            <person name="Watson M."/>
            <person name="Adriaenssens E.M."/>
            <person name="Foster-Nyarko E."/>
            <person name="Jarju S."/>
            <person name="Secka A."/>
            <person name="Antonio M."/>
            <person name="Oren A."/>
            <person name="Chaudhuri R.R."/>
            <person name="La Ragione R."/>
            <person name="Hildebrand F."/>
            <person name="Pallen M.J."/>
        </authorList>
    </citation>
    <scope>NUCLEOTIDE SEQUENCE</scope>
    <source>
        <strain evidence="8">ChiBcec15-4380</strain>
    </source>
</reference>
<feature type="transmembrane region" description="Helical" evidence="6">
    <location>
        <begin position="290"/>
        <end position="308"/>
    </location>
</feature>